<dbReference type="AlphaFoldDB" id="A0A378RPJ0"/>
<evidence type="ECO:0000313" key="2">
    <source>
        <dbReference type="Proteomes" id="UP000255024"/>
    </source>
</evidence>
<protein>
    <submittedName>
        <fullName evidence="1">Uncharacterized protein</fullName>
    </submittedName>
</protein>
<sequence length="48" mass="5632">MPFLKPKRSKTKGFICFPTTFILLFSSDTTYCFLLYSDRSTDITILSW</sequence>
<evidence type="ECO:0000313" key="1">
    <source>
        <dbReference type="EMBL" id="STZ28628.1"/>
    </source>
</evidence>
<accession>A0A378RPJ0</accession>
<organism evidence="1 2">
    <name type="scientific">Myroides odoratus</name>
    <name type="common">Flavobacterium odoratum</name>
    <dbReference type="NCBI Taxonomy" id="256"/>
    <lineage>
        <taxon>Bacteria</taxon>
        <taxon>Pseudomonadati</taxon>
        <taxon>Bacteroidota</taxon>
        <taxon>Flavobacteriia</taxon>
        <taxon>Flavobacteriales</taxon>
        <taxon>Flavobacteriaceae</taxon>
        <taxon>Myroides</taxon>
    </lineage>
</organism>
<name>A0A378RPJ0_MYROD</name>
<proteinExistence type="predicted"/>
<dbReference type="Proteomes" id="UP000255024">
    <property type="component" value="Unassembled WGS sequence"/>
</dbReference>
<dbReference type="EMBL" id="UGQL01000001">
    <property type="protein sequence ID" value="STZ28628.1"/>
    <property type="molecule type" value="Genomic_DNA"/>
</dbReference>
<gene>
    <name evidence="1" type="ORF">NCTC11179_02185</name>
</gene>
<reference evidence="1 2" key="1">
    <citation type="submission" date="2018-06" db="EMBL/GenBank/DDBJ databases">
        <authorList>
            <consortium name="Pathogen Informatics"/>
            <person name="Doyle S."/>
        </authorList>
    </citation>
    <scope>NUCLEOTIDE SEQUENCE [LARGE SCALE GENOMIC DNA]</scope>
    <source>
        <strain evidence="1 2">NCTC11179</strain>
    </source>
</reference>
<keyword evidence="2" id="KW-1185">Reference proteome</keyword>